<dbReference type="Proteomes" id="UP001552299">
    <property type="component" value="Unassembled WGS sequence"/>
</dbReference>
<proteinExistence type="predicted"/>
<reference evidence="2 3" key="1">
    <citation type="journal article" date="2024" name="Plant Biotechnol. J.">
        <title>Dendrobium thyrsiflorum genome and its molecular insights into genes involved in important horticultural traits.</title>
        <authorList>
            <person name="Chen B."/>
            <person name="Wang J.Y."/>
            <person name="Zheng P.J."/>
            <person name="Li K.L."/>
            <person name="Liang Y.M."/>
            <person name="Chen X.F."/>
            <person name="Zhang C."/>
            <person name="Zhao X."/>
            <person name="He X."/>
            <person name="Zhang G.Q."/>
            <person name="Liu Z.J."/>
            <person name="Xu Q."/>
        </authorList>
    </citation>
    <scope>NUCLEOTIDE SEQUENCE [LARGE SCALE GENOMIC DNA]</scope>
    <source>
        <strain evidence="2">GZMU011</strain>
    </source>
</reference>
<organism evidence="2 3">
    <name type="scientific">Dendrobium thyrsiflorum</name>
    <name type="common">Pinecone-like raceme dendrobium</name>
    <name type="synonym">Orchid</name>
    <dbReference type="NCBI Taxonomy" id="117978"/>
    <lineage>
        <taxon>Eukaryota</taxon>
        <taxon>Viridiplantae</taxon>
        <taxon>Streptophyta</taxon>
        <taxon>Embryophyta</taxon>
        <taxon>Tracheophyta</taxon>
        <taxon>Spermatophyta</taxon>
        <taxon>Magnoliopsida</taxon>
        <taxon>Liliopsida</taxon>
        <taxon>Asparagales</taxon>
        <taxon>Orchidaceae</taxon>
        <taxon>Epidendroideae</taxon>
        <taxon>Malaxideae</taxon>
        <taxon>Dendrobiinae</taxon>
        <taxon>Dendrobium</taxon>
    </lineage>
</organism>
<evidence type="ECO:0000256" key="1">
    <source>
        <dbReference type="SAM" id="MobiDB-lite"/>
    </source>
</evidence>
<dbReference type="AlphaFoldDB" id="A0ABD0U7R5"/>
<feature type="region of interest" description="Disordered" evidence="1">
    <location>
        <begin position="156"/>
        <end position="201"/>
    </location>
</feature>
<sequence>MALEYVNRAGSLIGAGVIQVMKKFTVKNVTRERFFQMKCYRRSRFCKNSKLETCRRHSASVAWVTYFGIEAGSFSKKLSTTEPNSMFEDMIEEAKATGSSPKRSSPVRGYSSPFARSQAPALGLREPQLSPSLPFAESLSLSDLSSVPETEPLRLADLQPNGTEPPPPLAPVCDQQRRSSPSPPLFRPSSTPCSRHLLDDDAGSKVKDSVLSYTLLAVNKL</sequence>
<gene>
    <name evidence="2" type="ORF">M5K25_024872</name>
</gene>
<name>A0ABD0U7R5_DENTH</name>
<protein>
    <submittedName>
        <fullName evidence="2">Uncharacterized protein</fullName>
    </submittedName>
</protein>
<feature type="region of interest" description="Disordered" evidence="1">
    <location>
        <begin position="94"/>
        <end position="114"/>
    </location>
</feature>
<keyword evidence="3" id="KW-1185">Reference proteome</keyword>
<comment type="caution">
    <text evidence="2">The sequence shown here is derived from an EMBL/GenBank/DDBJ whole genome shotgun (WGS) entry which is preliminary data.</text>
</comment>
<dbReference type="EMBL" id="JANQDX010000018">
    <property type="protein sequence ID" value="KAL0906381.1"/>
    <property type="molecule type" value="Genomic_DNA"/>
</dbReference>
<evidence type="ECO:0000313" key="2">
    <source>
        <dbReference type="EMBL" id="KAL0906381.1"/>
    </source>
</evidence>
<accession>A0ABD0U7R5</accession>
<evidence type="ECO:0000313" key="3">
    <source>
        <dbReference type="Proteomes" id="UP001552299"/>
    </source>
</evidence>